<comment type="caution">
    <text evidence="2">The sequence shown here is derived from an EMBL/GenBank/DDBJ whole genome shotgun (WGS) entry which is preliminary data.</text>
</comment>
<evidence type="ECO:0000313" key="2">
    <source>
        <dbReference type="EMBL" id="MBP1986284.1"/>
    </source>
</evidence>
<organism evidence="2 3">
    <name type="scientific">Halolamina salifodinae</name>
    <dbReference type="NCBI Taxonomy" id="1202767"/>
    <lineage>
        <taxon>Archaea</taxon>
        <taxon>Methanobacteriati</taxon>
        <taxon>Methanobacteriota</taxon>
        <taxon>Stenosarchaea group</taxon>
        <taxon>Halobacteria</taxon>
        <taxon>Halobacteriales</taxon>
        <taxon>Haloferacaceae</taxon>
    </lineage>
</organism>
<dbReference type="Proteomes" id="UP000823736">
    <property type="component" value="Unassembled WGS sequence"/>
</dbReference>
<evidence type="ECO:0000256" key="1">
    <source>
        <dbReference type="SAM" id="Phobius"/>
    </source>
</evidence>
<dbReference type="EMBL" id="JAGGLC010000001">
    <property type="protein sequence ID" value="MBP1986284.1"/>
    <property type="molecule type" value="Genomic_DNA"/>
</dbReference>
<keyword evidence="1" id="KW-0812">Transmembrane</keyword>
<feature type="transmembrane region" description="Helical" evidence="1">
    <location>
        <begin position="43"/>
        <end position="61"/>
    </location>
</feature>
<gene>
    <name evidence="2" type="ORF">J2753_000757</name>
</gene>
<sequence>MQHDRMLLAGAAILLSTGVVAGVPTNATAAASGAMSTAEQLRLGFTGISVIASGLLVVLYFQQKEIAETEHEADVELEGYAATKNDLDLCLTNVGRGPATNLSIDFNAEVPDGPSRFCPRSKELIKSLHDGIENEWIRPNRNYLSGGATYTRFRTSVQLYDKVAERKVTPAYLSNNDGPERLRLRGVLHYEDRLGNDNEEKVVDLVLPIGEERTLEEMLPDGLKNDRYQQRVVEGDSPFGPGVTQREYLR</sequence>
<protein>
    <submittedName>
        <fullName evidence="2">Uncharacterized protein</fullName>
    </submittedName>
</protein>
<keyword evidence="1" id="KW-0472">Membrane</keyword>
<dbReference type="RefSeq" id="WP_209490548.1">
    <property type="nucleotide sequence ID" value="NZ_JAGGLC010000001.1"/>
</dbReference>
<keyword evidence="1" id="KW-1133">Transmembrane helix</keyword>
<name>A0A8T4GXD8_9EURY</name>
<dbReference type="AlphaFoldDB" id="A0A8T4GXD8"/>
<keyword evidence="3" id="KW-1185">Reference proteome</keyword>
<proteinExistence type="predicted"/>
<accession>A0A8T4GXD8</accession>
<evidence type="ECO:0000313" key="3">
    <source>
        <dbReference type="Proteomes" id="UP000823736"/>
    </source>
</evidence>
<reference evidence="2" key="1">
    <citation type="submission" date="2021-03" db="EMBL/GenBank/DDBJ databases">
        <title>Genomic Encyclopedia of Type Strains, Phase IV (KMG-IV): sequencing the most valuable type-strain genomes for metagenomic binning, comparative biology and taxonomic classification.</title>
        <authorList>
            <person name="Goeker M."/>
        </authorList>
    </citation>
    <scope>NUCLEOTIDE SEQUENCE</scope>
    <source>
        <strain evidence="2">DSM 26232</strain>
    </source>
</reference>